<dbReference type="InterPro" id="IPR011990">
    <property type="entry name" value="TPR-like_helical_dom_sf"/>
</dbReference>
<feature type="repeat" description="TPR" evidence="3">
    <location>
        <begin position="304"/>
        <end position="337"/>
    </location>
</feature>
<evidence type="ECO:0000313" key="8">
    <source>
        <dbReference type="Proteomes" id="UP000322791"/>
    </source>
</evidence>
<dbReference type="EMBL" id="VTHL01000005">
    <property type="protein sequence ID" value="TYZ11496.1"/>
    <property type="molecule type" value="Genomic_DNA"/>
</dbReference>
<dbReference type="Pfam" id="PF00226">
    <property type="entry name" value="DnaJ"/>
    <property type="match status" value="1"/>
</dbReference>
<dbReference type="PRINTS" id="PR00625">
    <property type="entry name" value="JDOMAIN"/>
</dbReference>
<keyword evidence="5" id="KW-0812">Transmembrane</keyword>
<evidence type="ECO:0000256" key="2">
    <source>
        <dbReference type="ARBA" id="ARBA00022803"/>
    </source>
</evidence>
<dbReference type="RefSeq" id="WP_149070341.1">
    <property type="nucleotide sequence ID" value="NZ_VTHL01000005.1"/>
</dbReference>
<feature type="repeat" description="TPR" evidence="3">
    <location>
        <begin position="230"/>
        <end position="263"/>
    </location>
</feature>
<dbReference type="InterPro" id="IPR013105">
    <property type="entry name" value="TPR_2"/>
</dbReference>
<keyword evidence="2 3" id="KW-0802">TPR repeat</keyword>
<evidence type="ECO:0000259" key="6">
    <source>
        <dbReference type="PROSITE" id="PS50076"/>
    </source>
</evidence>
<dbReference type="InterPro" id="IPR036869">
    <property type="entry name" value="J_dom_sf"/>
</dbReference>
<dbReference type="Pfam" id="PF07719">
    <property type="entry name" value="TPR_2"/>
    <property type="match status" value="1"/>
</dbReference>
<comment type="caution">
    <text evidence="7">The sequence shown here is derived from an EMBL/GenBank/DDBJ whole genome shotgun (WGS) entry which is preliminary data.</text>
</comment>
<dbReference type="PROSITE" id="PS50076">
    <property type="entry name" value="DNAJ_2"/>
    <property type="match status" value="1"/>
</dbReference>
<feature type="region of interest" description="Disordered" evidence="4">
    <location>
        <begin position="92"/>
        <end position="121"/>
    </location>
</feature>
<evidence type="ECO:0000313" key="7">
    <source>
        <dbReference type="EMBL" id="TYZ11496.1"/>
    </source>
</evidence>
<dbReference type="PANTHER" id="PTHR45188:SF2">
    <property type="entry name" value="DNAJ HOMOLOG SUBFAMILY C MEMBER 7"/>
    <property type="match status" value="1"/>
</dbReference>
<dbReference type="PROSITE" id="PS50005">
    <property type="entry name" value="TPR"/>
    <property type="match status" value="2"/>
</dbReference>
<dbReference type="CDD" id="cd06257">
    <property type="entry name" value="DnaJ"/>
    <property type="match status" value="1"/>
</dbReference>
<evidence type="ECO:0000256" key="5">
    <source>
        <dbReference type="SAM" id="Phobius"/>
    </source>
</evidence>
<dbReference type="InterPro" id="IPR001623">
    <property type="entry name" value="DnaJ_domain"/>
</dbReference>
<dbReference type="AlphaFoldDB" id="A0A5D6V7H8"/>
<protein>
    <submittedName>
        <fullName evidence="7">DnaJ domain-containing protein</fullName>
    </submittedName>
</protein>
<keyword evidence="8" id="KW-1185">Reference proteome</keyword>
<organism evidence="7 8">
    <name type="scientific">Hymenobacter lutimineralis</name>
    <dbReference type="NCBI Taxonomy" id="2606448"/>
    <lineage>
        <taxon>Bacteria</taxon>
        <taxon>Pseudomonadati</taxon>
        <taxon>Bacteroidota</taxon>
        <taxon>Cytophagia</taxon>
        <taxon>Cytophagales</taxon>
        <taxon>Hymenobacteraceae</taxon>
        <taxon>Hymenobacter</taxon>
    </lineage>
</organism>
<feature type="domain" description="J" evidence="6">
    <location>
        <begin position="4"/>
        <end position="69"/>
    </location>
</feature>
<dbReference type="SUPFAM" id="SSF46565">
    <property type="entry name" value="Chaperone J-domain"/>
    <property type="match status" value="1"/>
</dbReference>
<dbReference type="SUPFAM" id="SSF48452">
    <property type="entry name" value="TPR-like"/>
    <property type="match status" value="1"/>
</dbReference>
<keyword evidence="1" id="KW-0677">Repeat</keyword>
<dbReference type="PANTHER" id="PTHR45188">
    <property type="entry name" value="DNAJ PROTEIN P58IPK HOMOLOG"/>
    <property type="match status" value="1"/>
</dbReference>
<dbReference type="InterPro" id="IPR019734">
    <property type="entry name" value="TPR_rpt"/>
</dbReference>
<dbReference type="SMART" id="SM00028">
    <property type="entry name" value="TPR"/>
    <property type="match status" value="4"/>
</dbReference>
<evidence type="ECO:0000256" key="4">
    <source>
        <dbReference type="SAM" id="MobiDB-lite"/>
    </source>
</evidence>
<sequence length="382" mass="44191">MSQNHYQILGVSPTATRLEIKQAYKQLALRYHPDRHQGDTRYEELFKQVSIAHGVLSDPARRAAYDQQLWREAQQLEQARRQQQFRNQHQHIYGAPPPMAGPLRTRRPASSSERHYRPIPRQKTQFTRRDYLLTFLFILLLAAFMLSVKLTMDHVTARSNYEDGLQAYAAQQWSTAHGYLSAAIHFKPNYPEAHRRRGEIEQLAYHDYEAALEDYAVALQHANDPPAQSARLWWRMGQCHAAIGQTQQALQSFDRALALDSTQSGAWLERGELRLFEQRRFRPAIQDLTTGLRQRVAQGKSPSGRYLTYRGLAWFKLGEYEAARADYQQVLINSPRSGQIYFLLGRLAEAQKNRPAACEFFLRSARLGYIYAEDARLKARCP</sequence>
<accession>A0A5D6V7H8</accession>
<evidence type="ECO:0000256" key="1">
    <source>
        <dbReference type="ARBA" id="ARBA00022737"/>
    </source>
</evidence>
<reference evidence="7 8" key="1">
    <citation type="submission" date="2019-08" db="EMBL/GenBank/DDBJ databases">
        <authorList>
            <person name="Seo M.-J."/>
        </authorList>
    </citation>
    <scope>NUCLEOTIDE SEQUENCE [LARGE SCALE GENOMIC DNA]</scope>
    <source>
        <strain evidence="7 8">KIGAM108</strain>
    </source>
</reference>
<gene>
    <name evidence="7" type="ORF">FY528_07325</name>
</gene>
<name>A0A5D6V7H8_9BACT</name>
<dbReference type="Proteomes" id="UP000322791">
    <property type="component" value="Unassembled WGS sequence"/>
</dbReference>
<keyword evidence="5" id="KW-0472">Membrane</keyword>
<dbReference type="Gene3D" id="1.25.40.10">
    <property type="entry name" value="Tetratricopeptide repeat domain"/>
    <property type="match status" value="2"/>
</dbReference>
<dbReference type="Pfam" id="PF13432">
    <property type="entry name" value="TPR_16"/>
    <property type="match status" value="1"/>
</dbReference>
<dbReference type="SMART" id="SM00271">
    <property type="entry name" value="DnaJ"/>
    <property type="match status" value="1"/>
</dbReference>
<proteinExistence type="predicted"/>
<dbReference type="Gene3D" id="1.10.287.110">
    <property type="entry name" value="DnaJ domain"/>
    <property type="match status" value="1"/>
</dbReference>
<keyword evidence="5" id="KW-1133">Transmembrane helix</keyword>
<evidence type="ECO:0000256" key="3">
    <source>
        <dbReference type="PROSITE-ProRule" id="PRU00339"/>
    </source>
</evidence>
<feature type="transmembrane region" description="Helical" evidence="5">
    <location>
        <begin position="131"/>
        <end position="152"/>
    </location>
</feature>